<dbReference type="Pfam" id="PF06985">
    <property type="entry name" value="HET"/>
    <property type="match status" value="1"/>
</dbReference>
<feature type="domain" description="Heterokaryon incompatibility" evidence="1">
    <location>
        <begin position="42"/>
        <end position="185"/>
    </location>
</feature>
<dbReference type="STRING" id="1149755.A0A2J6RHY9"/>
<keyword evidence="3" id="KW-1185">Reference proteome</keyword>
<protein>
    <submittedName>
        <fullName evidence="2">HET-domain-containing protein</fullName>
    </submittedName>
</protein>
<sequence length="189" mass="22350">YTPLDQPEYEIRIVRLHPGPRRRESPIVCHLITVDLRSAPIYEALSYEWRSPFSKKHTIRLNDRLFFIRENLWQALYNLRDSREARLLWIDALCIDQASVHERNCQVSRMGDIYSQAARVVAWIGEDDPEARRGRDFLSELAACTVERYCPPNGSCWRWQHTSKWAALSSLCTRSYWSRLWIIQEVLLA</sequence>
<reference evidence="2 3" key="1">
    <citation type="submission" date="2016-04" db="EMBL/GenBank/DDBJ databases">
        <title>A degradative enzymes factory behind the ericoid mycorrhizal symbiosis.</title>
        <authorList>
            <consortium name="DOE Joint Genome Institute"/>
            <person name="Martino E."/>
            <person name="Morin E."/>
            <person name="Grelet G."/>
            <person name="Kuo A."/>
            <person name="Kohler A."/>
            <person name="Daghino S."/>
            <person name="Barry K."/>
            <person name="Choi C."/>
            <person name="Cichocki N."/>
            <person name="Clum A."/>
            <person name="Copeland A."/>
            <person name="Hainaut M."/>
            <person name="Haridas S."/>
            <person name="Labutti K."/>
            <person name="Lindquist E."/>
            <person name="Lipzen A."/>
            <person name="Khouja H.-R."/>
            <person name="Murat C."/>
            <person name="Ohm R."/>
            <person name="Olson A."/>
            <person name="Spatafora J."/>
            <person name="Veneault-Fourrey C."/>
            <person name="Henrissat B."/>
            <person name="Grigoriev I."/>
            <person name="Martin F."/>
            <person name="Perotto S."/>
        </authorList>
    </citation>
    <scope>NUCLEOTIDE SEQUENCE [LARGE SCALE GENOMIC DNA]</scope>
    <source>
        <strain evidence="2 3">F</strain>
    </source>
</reference>
<evidence type="ECO:0000259" key="1">
    <source>
        <dbReference type="Pfam" id="PF06985"/>
    </source>
</evidence>
<dbReference type="PANTHER" id="PTHR24148:SF73">
    <property type="entry name" value="HET DOMAIN PROTEIN (AFU_ORTHOLOGUE AFUA_8G01020)"/>
    <property type="match status" value="1"/>
</dbReference>
<name>A0A2J6RHY9_HYAVF</name>
<proteinExistence type="predicted"/>
<dbReference type="Proteomes" id="UP000235786">
    <property type="component" value="Unassembled WGS sequence"/>
</dbReference>
<dbReference type="InterPro" id="IPR052895">
    <property type="entry name" value="HetReg/Transcr_Mod"/>
</dbReference>
<organism evidence="2 3">
    <name type="scientific">Hyaloscypha variabilis (strain UAMH 11265 / GT02V1 / F)</name>
    <name type="common">Meliniomyces variabilis</name>
    <dbReference type="NCBI Taxonomy" id="1149755"/>
    <lineage>
        <taxon>Eukaryota</taxon>
        <taxon>Fungi</taxon>
        <taxon>Dikarya</taxon>
        <taxon>Ascomycota</taxon>
        <taxon>Pezizomycotina</taxon>
        <taxon>Leotiomycetes</taxon>
        <taxon>Helotiales</taxon>
        <taxon>Hyaloscyphaceae</taxon>
        <taxon>Hyaloscypha</taxon>
        <taxon>Hyaloscypha variabilis</taxon>
    </lineage>
</organism>
<gene>
    <name evidence="2" type="ORF">L207DRAFT_390099</name>
</gene>
<accession>A0A2J6RHY9</accession>
<dbReference type="InterPro" id="IPR010730">
    <property type="entry name" value="HET"/>
</dbReference>
<feature type="non-terminal residue" evidence="2">
    <location>
        <position position="1"/>
    </location>
</feature>
<dbReference type="OrthoDB" id="3553147at2759"/>
<dbReference type="EMBL" id="KZ613948">
    <property type="protein sequence ID" value="PMD38121.1"/>
    <property type="molecule type" value="Genomic_DNA"/>
</dbReference>
<evidence type="ECO:0000313" key="3">
    <source>
        <dbReference type="Proteomes" id="UP000235786"/>
    </source>
</evidence>
<dbReference type="PANTHER" id="PTHR24148">
    <property type="entry name" value="ANKYRIN REPEAT DOMAIN-CONTAINING PROTEIN 39 HOMOLOG-RELATED"/>
    <property type="match status" value="1"/>
</dbReference>
<evidence type="ECO:0000313" key="2">
    <source>
        <dbReference type="EMBL" id="PMD38121.1"/>
    </source>
</evidence>
<feature type="non-terminal residue" evidence="2">
    <location>
        <position position="189"/>
    </location>
</feature>
<dbReference type="AlphaFoldDB" id="A0A2J6RHY9"/>